<keyword evidence="3" id="KW-0963">Cytoplasm</keyword>
<dbReference type="GO" id="GO:0051301">
    <property type="term" value="P:cell division"/>
    <property type="evidence" value="ECO:0007669"/>
    <property type="project" value="UniProtKB-KW"/>
</dbReference>
<feature type="domain" description="EB1 C-terminal" evidence="12">
    <location>
        <begin position="218"/>
        <end position="288"/>
    </location>
</feature>
<evidence type="ECO:0000256" key="1">
    <source>
        <dbReference type="ARBA" id="ARBA00004245"/>
    </source>
</evidence>
<evidence type="ECO:0000256" key="9">
    <source>
        <dbReference type="PROSITE-ProRule" id="PRU00576"/>
    </source>
</evidence>
<dbReference type="FunFam" id="1.20.5.1430:FF:000005">
    <property type="entry name" value="Eb1, isoform E"/>
    <property type="match status" value="1"/>
</dbReference>
<dbReference type="GO" id="GO:0008017">
    <property type="term" value="F:microtubule binding"/>
    <property type="evidence" value="ECO:0007669"/>
    <property type="project" value="InterPro"/>
</dbReference>
<comment type="subcellular location">
    <subcellularLocation>
        <location evidence="1">Cytoplasm</location>
        <location evidence="1">Cytoskeleton</location>
    </subcellularLocation>
</comment>
<keyword evidence="5 9" id="KW-0493">Microtubule</keyword>
<dbReference type="InterPro" id="IPR036872">
    <property type="entry name" value="CH_dom_sf"/>
</dbReference>
<reference evidence="13 14" key="1">
    <citation type="journal article" date="2017" name="PLoS Biol.">
        <title>The sea cucumber genome provides insights into morphological evolution and visceral regeneration.</title>
        <authorList>
            <person name="Zhang X."/>
            <person name="Sun L."/>
            <person name="Yuan J."/>
            <person name="Sun Y."/>
            <person name="Gao Y."/>
            <person name="Zhang L."/>
            <person name="Li S."/>
            <person name="Dai H."/>
            <person name="Hamel J.F."/>
            <person name="Liu C."/>
            <person name="Yu Y."/>
            <person name="Liu S."/>
            <person name="Lin W."/>
            <person name="Guo K."/>
            <person name="Jin S."/>
            <person name="Xu P."/>
            <person name="Storey K.B."/>
            <person name="Huan P."/>
            <person name="Zhang T."/>
            <person name="Zhou Y."/>
            <person name="Zhang J."/>
            <person name="Lin C."/>
            <person name="Li X."/>
            <person name="Xing L."/>
            <person name="Huo D."/>
            <person name="Sun M."/>
            <person name="Wang L."/>
            <person name="Mercier A."/>
            <person name="Li F."/>
            <person name="Yang H."/>
            <person name="Xiang J."/>
        </authorList>
    </citation>
    <scope>NUCLEOTIDE SEQUENCE [LARGE SCALE GENOMIC DNA]</scope>
    <source>
        <strain evidence="13">Shaxun</strain>
        <tissue evidence="13">Muscle</tissue>
    </source>
</reference>
<feature type="domain" description="Calponin-homology (CH)" evidence="11">
    <location>
        <begin position="30"/>
        <end position="156"/>
    </location>
</feature>
<dbReference type="Gene3D" id="1.20.5.1430">
    <property type="match status" value="1"/>
</dbReference>
<dbReference type="InterPro" id="IPR036133">
    <property type="entry name" value="EB1_C_sf"/>
</dbReference>
<dbReference type="InterPro" id="IPR027328">
    <property type="entry name" value="MAPRE"/>
</dbReference>
<dbReference type="SUPFAM" id="SSF47576">
    <property type="entry name" value="Calponin-homology domain, CH-domain"/>
    <property type="match status" value="1"/>
</dbReference>
<accession>A0A2G8L0G3</accession>
<dbReference type="STRING" id="307972.A0A2G8L0G3"/>
<evidence type="ECO:0000313" key="13">
    <source>
        <dbReference type="EMBL" id="PIK53650.1"/>
    </source>
</evidence>
<dbReference type="InterPro" id="IPR001715">
    <property type="entry name" value="CH_dom"/>
</dbReference>
<organism evidence="13 14">
    <name type="scientific">Stichopus japonicus</name>
    <name type="common">Sea cucumber</name>
    <dbReference type="NCBI Taxonomy" id="307972"/>
    <lineage>
        <taxon>Eukaryota</taxon>
        <taxon>Metazoa</taxon>
        <taxon>Echinodermata</taxon>
        <taxon>Eleutherozoa</taxon>
        <taxon>Echinozoa</taxon>
        <taxon>Holothuroidea</taxon>
        <taxon>Aspidochirotacea</taxon>
        <taxon>Aspidochirotida</taxon>
        <taxon>Stichopodidae</taxon>
        <taxon>Apostichopus</taxon>
    </lineage>
</organism>
<dbReference type="PROSITE" id="PS51230">
    <property type="entry name" value="EB1_C"/>
    <property type="match status" value="1"/>
</dbReference>
<evidence type="ECO:0000256" key="10">
    <source>
        <dbReference type="SAM" id="MobiDB-lite"/>
    </source>
</evidence>
<dbReference type="PROSITE" id="PS50021">
    <property type="entry name" value="CH"/>
    <property type="match status" value="1"/>
</dbReference>
<dbReference type="Gene3D" id="1.10.418.10">
    <property type="entry name" value="Calponin-like domain"/>
    <property type="match status" value="1"/>
</dbReference>
<feature type="compositionally biased region" description="Low complexity" evidence="10">
    <location>
        <begin position="194"/>
        <end position="203"/>
    </location>
</feature>
<dbReference type="Proteomes" id="UP000230750">
    <property type="component" value="Unassembled WGS sequence"/>
</dbReference>
<evidence type="ECO:0000259" key="11">
    <source>
        <dbReference type="PROSITE" id="PS50021"/>
    </source>
</evidence>
<keyword evidence="7" id="KW-0206">Cytoskeleton</keyword>
<gene>
    <name evidence="13" type="ORF">BSL78_09462</name>
</gene>
<dbReference type="SUPFAM" id="SSF140612">
    <property type="entry name" value="EB1 dimerisation domain-like"/>
    <property type="match status" value="1"/>
</dbReference>
<sequence length="323" mass="36116">MRSRKLFLQLVVQSNGGQRVQYEQFDGKLESTRDAILDQRQLSFKLYKNRTIMFRFQSSPDLGVVSLGTILKSSIASLHPGAVYCQFMDMLFENVVPMKRVKFGGKLEHEFIQNFKILQGAFKKCGVDKIIPVERLIKGRFQDNFEFVQWFKKFFDANYTGGEYDPVAARHGSGSSPVEAKVPMAKTQTRRAPTKAPVSVKAKAAPKAAPKAAAGSAVSAQVKTQISELSGELTTARLTIEGLEKERDFYFGKLRDIEVICQENGNESLEPVGKILEILYATEDGFAIPEEEDDDEDEDGEDGDLVESDRDLGSLEETLSDQY</sequence>
<dbReference type="GO" id="GO:0005874">
    <property type="term" value="C:microtubule"/>
    <property type="evidence" value="ECO:0007669"/>
    <property type="project" value="UniProtKB-KW"/>
</dbReference>
<dbReference type="PANTHER" id="PTHR10623">
    <property type="entry name" value="MICROTUBULE-ASSOCIATED PROTEIN RP/EB FAMILY MEMBER"/>
    <property type="match status" value="1"/>
</dbReference>
<dbReference type="Pfam" id="PF00307">
    <property type="entry name" value="CH"/>
    <property type="match status" value="1"/>
</dbReference>
<evidence type="ECO:0000256" key="4">
    <source>
        <dbReference type="ARBA" id="ARBA00022618"/>
    </source>
</evidence>
<keyword evidence="14" id="KW-1185">Reference proteome</keyword>
<feature type="compositionally biased region" description="Acidic residues" evidence="10">
    <location>
        <begin position="289"/>
        <end position="306"/>
    </location>
</feature>
<name>A0A2G8L0G3_STIJA</name>
<evidence type="ECO:0000256" key="7">
    <source>
        <dbReference type="ARBA" id="ARBA00023212"/>
    </source>
</evidence>
<dbReference type="EMBL" id="MRZV01000278">
    <property type="protein sequence ID" value="PIK53650.1"/>
    <property type="molecule type" value="Genomic_DNA"/>
</dbReference>
<evidence type="ECO:0000256" key="8">
    <source>
        <dbReference type="ARBA" id="ARBA00023306"/>
    </source>
</evidence>
<dbReference type="FunFam" id="1.10.418.10:FF:000028">
    <property type="entry name" value="RP/EB family microtubule-associated protein"/>
    <property type="match status" value="1"/>
</dbReference>
<protein>
    <submittedName>
        <fullName evidence="13">Putative microtubule-associated protein RP/EB family member 3</fullName>
    </submittedName>
</protein>
<evidence type="ECO:0000256" key="5">
    <source>
        <dbReference type="ARBA" id="ARBA00022701"/>
    </source>
</evidence>
<feature type="region of interest" description="Disordered" evidence="10">
    <location>
        <begin position="285"/>
        <end position="323"/>
    </location>
</feature>
<proteinExistence type="inferred from homology"/>
<feature type="region of interest" description="Disordered" evidence="10">
    <location>
        <begin position="170"/>
        <end position="203"/>
    </location>
</feature>
<dbReference type="OrthoDB" id="2119228at2759"/>
<keyword evidence="4" id="KW-0132">Cell division</keyword>
<evidence type="ECO:0000313" key="14">
    <source>
        <dbReference type="Proteomes" id="UP000230750"/>
    </source>
</evidence>
<keyword evidence="8" id="KW-0131">Cell cycle</keyword>
<dbReference type="AlphaFoldDB" id="A0A2G8L0G3"/>
<evidence type="ECO:0000256" key="3">
    <source>
        <dbReference type="ARBA" id="ARBA00022490"/>
    </source>
</evidence>
<keyword evidence="6" id="KW-0498">Mitosis</keyword>
<dbReference type="InterPro" id="IPR004953">
    <property type="entry name" value="EB1_C"/>
</dbReference>
<evidence type="ECO:0000259" key="12">
    <source>
        <dbReference type="PROSITE" id="PS51230"/>
    </source>
</evidence>
<evidence type="ECO:0000256" key="2">
    <source>
        <dbReference type="ARBA" id="ARBA00010729"/>
    </source>
</evidence>
<comment type="caution">
    <text evidence="13">The sequence shown here is derived from an EMBL/GenBank/DDBJ whole genome shotgun (WGS) entry which is preliminary data.</text>
</comment>
<dbReference type="Pfam" id="PF03271">
    <property type="entry name" value="EB1"/>
    <property type="match status" value="1"/>
</dbReference>
<evidence type="ECO:0000256" key="6">
    <source>
        <dbReference type="ARBA" id="ARBA00022776"/>
    </source>
</evidence>
<comment type="similarity">
    <text evidence="2">Belongs to the MAPRE family.</text>
</comment>